<evidence type="ECO:0000313" key="8">
    <source>
        <dbReference type="Proteomes" id="UP001219567"/>
    </source>
</evidence>
<dbReference type="PANTHER" id="PTHR46156:SF1">
    <property type="entry name" value="ZINC FINGER CCCH DOMAIN-CONTAINING PROTEIN 3"/>
    <property type="match status" value="1"/>
</dbReference>
<dbReference type="Proteomes" id="UP001219567">
    <property type="component" value="Chromosome 5"/>
</dbReference>
<sequence>MALMNAAIYHPYTKPPRRPMTAVHSRSSAPKKDNVRRGDQMGEVLVDGVVFVFDASGTKLVKKSSLASRNEHQDAESQKAKRMNEPAEMQLFASSSPQSNTPLHASVNGTKYIRTKNGNLINQELVTARRLARNRIQTRTQDQAARNVVQQENSQYPNAALCQPFSRLGWCEEGAACRSRHARECPDFAARGTCPNKHCRLAHLGKNLPSSVETPKDAPDSLSGRSDSVPETDMLFVRDDIAAKLDPAPESMLTEGPGSVLFAGQNDFISLDGEHDQDDHLEDPIHANQTAGDHQSLDEHLQETQSVSSASVSDDSMEYDSSDLDVSESGFDQDQDSEAVTSDKEVDQALGGL</sequence>
<evidence type="ECO:0000256" key="3">
    <source>
        <dbReference type="ARBA" id="ARBA00022833"/>
    </source>
</evidence>
<reference evidence="7 8" key="1">
    <citation type="submission" date="2023-03" db="EMBL/GenBank/DDBJ databases">
        <title>Mating type loci evolution in Malassezia.</title>
        <authorList>
            <person name="Coelho M.A."/>
        </authorList>
    </citation>
    <scope>NUCLEOTIDE SEQUENCE [LARGE SCALE GENOMIC DNA]</scope>
    <source>
        <strain evidence="7 8">CBS 9725</strain>
    </source>
</reference>
<protein>
    <recommendedName>
        <fullName evidence="6">C3H1-type domain-containing protein</fullName>
    </recommendedName>
</protein>
<feature type="zinc finger region" description="C3H1-type" evidence="4">
    <location>
        <begin position="156"/>
        <end position="184"/>
    </location>
</feature>
<dbReference type="PROSITE" id="PS50103">
    <property type="entry name" value="ZF_C3H1"/>
    <property type="match status" value="1"/>
</dbReference>
<dbReference type="SUPFAM" id="SSF90229">
    <property type="entry name" value="CCCH zinc finger"/>
    <property type="match status" value="1"/>
</dbReference>
<dbReference type="GO" id="GO:0008270">
    <property type="term" value="F:zinc ion binding"/>
    <property type="evidence" value="ECO:0007669"/>
    <property type="project" value="UniProtKB-KW"/>
</dbReference>
<organism evidence="7 8">
    <name type="scientific">Malassezia yamatoensis</name>
    <dbReference type="NCBI Taxonomy" id="253288"/>
    <lineage>
        <taxon>Eukaryota</taxon>
        <taxon>Fungi</taxon>
        <taxon>Dikarya</taxon>
        <taxon>Basidiomycota</taxon>
        <taxon>Ustilaginomycotina</taxon>
        <taxon>Malasseziomycetes</taxon>
        <taxon>Malasseziales</taxon>
        <taxon>Malasseziaceae</taxon>
        <taxon>Malassezia</taxon>
    </lineage>
</organism>
<feature type="compositionally biased region" description="Basic and acidic residues" evidence="5">
    <location>
        <begin position="272"/>
        <end position="285"/>
    </location>
</feature>
<dbReference type="Gene3D" id="4.10.1000.10">
    <property type="entry name" value="Zinc finger, CCCH-type"/>
    <property type="match status" value="1"/>
</dbReference>
<evidence type="ECO:0000256" key="4">
    <source>
        <dbReference type="PROSITE-ProRule" id="PRU00723"/>
    </source>
</evidence>
<feature type="region of interest" description="Disordered" evidence="5">
    <location>
        <begin position="270"/>
        <end position="353"/>
    </location>
</feature>
<feature type="compositionally biased region" description="Basic and acidic residues" evidence="5">
    <location>
        <begin position="69"/>
        <end position="83"/>
    </location>
</feature>
<keyword evidence="3 4" id="KW-0862">Zinc</keyword>
<dbReference type="InterPro" id="IPR036855">
    <property type="entry name" value="Znf_CCCH_sf"/>
</dbReference>
<feature type="domain" description="C3H1-type" evidence="6">
    <location>
        <begin position="156"/>
        <end position="184"/>
    </location>
</feature>
<evidence type="ECO:0000256" key="5">
    <source>
        <dbReference type="SAM" id="MobiDB-lite"/>
    </source>
</evidence>
<evidence type="ECO:0000256" key="2">
    <source>
        <dbReference type="ARBA" id="ARBA00022771"/>
    </source>
</evidence>
<dbReference type="PANTHER" id="PTHR46156">
    <property type="entry name" value="CCCH ZINGC FINGER"/>
    <property type="match status" value="1"/>
</dbReference>
<dbReference type="AlphaFoldDB" id="A0AAJ5YVY9"/>
<dbReference type="EMBL" id="CP119947">
    <property type="protein sequence ID" value="WFD00491.1"/>
    <property type="molecule type" value="Genomic_DNA"/>
</dbReference>
<feature type="region of interest" description="Disordered" evidence="5">
    <location>
        <begin position="207"/>
        <end position="232"/>
    </location>
</feature>
<feature type="region of interest" description="Disordered" evidence="5">
    <location>
        <begin position="62"/>
        <end position="83"/>
    </location>
</feature>
<keyword evidence="2 4" id="KW-0863">Zinc-finger</keyword>
<feature type="region of interest" description="Disordered" evidence="5">
    <location>
        <begin position="9"/>
        <end position="38"/>
    </location>
</feature>
<gene>
    <name evidence="7" type="ORF">MYAM1_003240</name>
</gene>
<dbReference type="InterPro" id="IPR000571">
    <property type="entry name" value="Znf_CCCH"/>
</dbReference>
<keyword evidence="1 4" id="KW-0479">Metal-binding</keyword>
<name>A0AAJ5YVY9_9BASI</name>
<evidence type="ECO:0000259" key="6">
    <source>
        <dbReference type="PROSITE" id="PS50103"/>
    </source>
</evidence>
<dbReference type="GO" id="GO:0005634">
    <property type="term" value="C:nucleus"/>
    <property type="evidence" value="ECO:0007669"/>
    <property type="project" value="TreeGrafter"/>
</dbReference>
<keyword evidence="8" id="KW-1185">Reference proteome</keyword>
<accession>A0AAJ5YVY9</accession>
<feature type="compositionally biased region" description="Acidic residues" evidence="5">
    <location>
        <begin position="315"/>
        <end position="337"/>
    </location>
</feature>
<evidence type="ECO:0000313" key="7">
    <source>
        <dbReference type="EMBL" id="WFD00491.1"/>
    </source>
</evidence>
<proteinExistence type="predicted"/>
<evidence type="ECO:0000256" key="1">
    <source>
        <dbReference type="ARBA" id="ARBA00022723"/>
    </source>
</evidence>